<feature type="region of interest" description="Disordered" evidence="1">
    <location>
        <begin position="1"/>
        <end position="50"/>
    </location>
</feature>
<sequence length="450" mass="47420">MTQPTTSPSALPRPPFNPVDTARPSGSKDEVESPGVSTNSTALCRFEFESGRGNEGTKILMVEWEDDAKSRGGGSGGGSWHVEWEGKSTVLRADDEKERRDSAGGAGNDGVGNNVKRMYFLLPPGVAVPPTVRLTYQPSQPEQQTGSKSNRPAPSIVYHTNPLPAIFPPALGASARTAGKKGVLHTIWAKKRLQALQKEIEEESRNNVESVGLTMIVQEKEWIEHNFGVTTRPGNISIPSSAESHSGGGATSPTSPRTPGGGRLAEKLKGLKLGTSERDLSSPSSLSTSSRNPLPSQNQRQQEHPLSPDASDVAVSSFAAIKGFNPNQLGAKPPQQPSQQSQPLRRGIASHTPPPDLVSQQREAGIGSLNAFASSSSSSSGGMGGMEGVLGMDGGGKGTGGGSREDEGHEGHDEEDLFALPMSPRSPEMSKSPFSFAASDTVKYLKGEKI</sequence>
<feature type="compositionally biased region" description="Low complexity" evidence="1">
    <location>
        <begin position="281"/>
        <end position="296"/>
    </location>
</feature>
<evidence type="ECO:0000256" key="1">
    <source>
        <dbReference type="SAM" id="MobiDB-lite"/>
    </source>
</evidence>
<reference evidence="2" key="1">
    <citation type="journal article" date="2020" name="Stud. Mycol.">
        <title>101 Dothideomycetes genomes: a test case for predicting lifestyles and emergence of pathogens.</title>
        <authorList>
            <person name="Haridas S."/>
            <person name="Albert R."/>
            <person name="Binder M."/>
            <person name="Bloem J."/>
            <person name="Labutti K."/>
            <person name="Salamov A."/>
            <person name="Andreopoulos B."/>
            <person name="Baker S."/>
            <person name="Barry K."/>
            <person name="Bills G."/>
            <person name="Bluhm B."/>
            <person name="Cannon C."/>
            <person name="Castanera R."/>
            <person name="Culley D."/>
            <person name="Daum C."/>
            <person name="Ezra D."/>
            <person name="Gonzalez J."/>
            <person name="Henrissat B."/>
            <person name="Kuo A."/>
            <person name="Liang C."/>
            <person name="Lipzen A."/>
            <person name="Lutzoni F."/>
            <person name="Magnuson J."/>
            <person name="Mondo S."/>
            <person name="Nolan M."/>
            <person name="Ohm R."/>
            <person name="Pangilinan J."/>
            <person name="Park H.-J."/>
            <person name="Ramirez L."/>
            <person name="Alfaro M."/>
            <person name="Sun H."/>
            <person name="Tritt A."/>
            <person name="Yoshinaga Y."/>
            <person name="Zwiers L.-H."/>
            <person name="Turgeon B."/>
            <person name="Goodwin S."/>
            <person name="Spatafora J."/>
            <person name="Crous P."/>
            <person name="Grigoriev I."/>
        </authorList>
    </citation>
    <scope>NUCLEOTIDE SEQUENCE</scope>
    <source>
        <strain evidence="2">CBS 113979</strain>
    </source>
</reference>
<protein>
    <submittedName>
        <fullName evidence="2">Uncharacterized protein</fullName>
    </submittedName>
</protein>
<gene>
    <name evidence="2" type="ORF">K402DRAFT_392565</name>
</gene>
<organism evidence="2 3">
    <name type="scientific">Aulographum hederae CBS 113979</name>
    <dbReference type="NCBI Taxonomy" id="1176131"/>
    <lineage>
        <taxon>Eukaryota</taxon>
        <taxon>Fungi</taxon>
        <taxon>Dikarya</taxon>
        <taxon>Ascomycota</taxon>
        <taxon>Pezizomycotina</taxon>
        <taxon>Dothideomycetes</taxon>
        <taxon>Pleosporomycetidae</taxon>
        <taxon>Aulographales</taxon>
        <taxon>Aulographaceae</taxon>
    </lineage>
</organism>
<dbReference type="EMBL" id="ML977151">
    <property type="protein sequence ID" value="KAF1987762.1"/>
    <property type="molecule type" value="Genomic_DNA"/>
</dbReference>
<feature type="region of interest" description="Disordered" evidence="1">
    <location>
        <begin position="324"/>
        <end position="434"/>
    </location>
</feature>
<keyword evidence="3" id="KW-1185">Reference proteome</keyword>
<dbReference type="Proteomes" id="UP000800041">
    <property type="component" value="Unassembled WGS sequence"/>
</dbReference>
<feature type="region of interest" description="Disordered" evidence="1">
    <location>
        <begin position="91"/>
        <end position="110"/>
    </location>
</feature>
<evidence type="ECO:0000313" key="2">
    <source>
        <dbReference type="EMBL" id="KAF1987762.1"/>
    </source>
</evidence>
<feature type="compositionally biased region" description="Basic and acidic residues" evidence="1">
    <location>
        <begin position="91"/>
        <end position="102"/>
    </location>
</feature>
<proteinExistence type="predicted"/>
<feature type="compositionally biased region" description="Basic and acidic residues" evidence="1">
    <location>
        <begin position="264"/>
        <end position="280"/>
    </location>
</feature>
<feature type="region of interest" description="Disordered" evidence="1">
    <location>
        <begin position="233"/>
        <end position="311"/>
    </location>
</feature>
<name>A0A6G1H3Y1_9PEZI</name>
<accession>A0A6G1H3Y1</accession>
<dbReference type="AlphaFoldDB" id="A0A6G1H3Y1"/>
<evidence type="ECO:0000313" key="3">
    <source>
        <dbReference type="Proteomes" id="UP000800041"/>
    </source>
</evidence>
<feature type="compositionally biased region" description="Gly residues" evidence="1">
    <location>
        <begin position="381"/>
        <end position="402"/>
    </location>
</feature>
<feature type="compositionally biased region" description="Basic and acidic residues" evidence="1">
    <location>
        <begin position="403"/>
        <end position="412"/>
    </location>
</feature>
<feature type="compositionally biased region" description="Polar residues" evidence="1">
    <location>
        <begin position="233"/>
        <end position="244"/>
    </location>
</feature>
<dbReference type="OrthoDB" id="5344482at2759"/>